<evidence type="ECO:0000313" key="2">
    <source>
        <dbReference type="EMBL" id="MCA9757989.1"/>
    </source>
</evidence>
<dbReference type="Gene3D" id="3.40.50.720">
    <property type="entry name" value="NAD(P)-binding Rossmann-like Domain"/>
    <property type="match status" value="1"/>
</dbReference>
<evidence type="ECO:0000313" key="3">
    <source>
        <dbReference type="Proteomes" id="UP000739538"/>
    </source>
</evidence>
<reference evidence="2" key="2">
    <citation type="journal article" date="2021" name="Microbiome">
        <title>Successional dynamics and alternative stable states in a saline activated sludge microbial community over 9 years.</title>
        <authorList>
            <person name="Wang Y."/>
            <person name="Ye J."/>
            <person name="Ju F."/>
            <person name="Liu L."/>
            <person name="Boyd J.A."/>
            <person name="Deng Y."/>
            <person name="Parks D.H."/>
            <person name="Jiang X."/>
            <person name="Yin X."/>
            <person name="Woodcroft B.J."/>
            <person name="Tyson G.W."/>
            <person name="Hugenholtz P."/>
            <person name="Polz M.F."/>
            <person name="Zhang T."/>
        </authorList>
    </citation>
    <scope>NUCLEOTIDE SEQUENCE</scope>
    <source>
        <strain evidence="2">HKST-UBA02</strain>
    </source>
</reference>
<dbReference type="SUPFAM" id="SSF51735">
    <property type="entry name" value="NAD(P)-binding Rossmann-fold domains"/>
    <property type="match status" value="1"/>
</dbReference>
<name>A0A956NFG3_UNCEI</name>
<dbReference type="EMBL" id="JAGQHS010000134">
    <property type="protein sequence ID" value="MCA9757989.1"/>
    <property type="molecule type" value="Genomic_DNA"/>
</dbReference>
<evidence type="ECO:0000256" key="1">
    <source>
        <dbReference type="ARBA" id="ARBA00006484"/>
    </source>
</evidence>
<sequence>MNLAGHRAVCLAASQGLGLGIATELALAGARTLLVSRSVKKLEAARDHIAAIANDEGASFPGNNVPLPEIHAADLESDSAPTEIIEEAVKRLGGVDILVSNIGGPPPGRFENMDDAAWQNGYDQLVRAYVRMFRAALPELEKSDCARVLAVTSVSSRQPIDGLVLSNTFRAGLVGLTKTLAQEYAAKGILVNNLAPGMFDTDRLIELDQATAQRQGIPIDEVRAQRKAQIPIGRYGDPRELGKVAAFLASPSNTMITGQTILVDGGLYKGL</sequence>
<organism evidence="2 3">
    <name type="scientific">Eiseniibacteriota bacterium</name>
    <dbReference type="NCBI Taxonomy" id="2212470"/>
    <lineage>
        <taxon>Bacteria</taxon>
        <taxon>Candidatus Eiseniibacteriota</taxon>
    </lineage>
</organism>
<dbReference type="InterPro" id="IPR050259">
    <property type="entry name" value="SDR"/>
</dbReference>
<dbReference type="InterPro" id="IPR036291">
    <property type="entry name" value="NAD(P)-bd_dom_sf"/>
</dbReference>
<reference evidence="2" key="1">
    <citation type="submission" date="2020-04" db="EMBL/GenBank/DDBJ databases">
        <authorList>
            <person name="Zhang T."/>
        </authorList>
    </citation>
    <scope>NUCLEOTIDE SEQUENCE</scope>
    <source>
        <strain evidence="2">HKST-UBA02</strain>
    </source>
</reference>
<dbReference type="Pfam" id="PF13561">
    <property type="entry name" value="adh_short_C2"/>
    <property type="match status" value="1"/>
</dbReference>
<comment type="similarity">
    <text evidence="1">Belongs to the short-chain dehydrogenases/reductases (SDR) family.</text>
</comment>
<proteinExistence type="inferred from homology"/>
<dbReference type="InterPro" id="IPR002347">
    <property type="entry name" value="SDR_fam"/>
</dbReference>
<dbReference type="PANTHER" id="PTHR42879:SF6">
    <property type="entry name" value="NADPH-DEPENDENT REDUCTASE BACG"/>
    <property type="match status" value="1"/>
</dbReference>
<comment type="caution">
    <text evidence="2">The sequence shown here is derived from an EMBL/GenBank/DDBJ whole genome shotgun (WGS) entry which is preliminary data.</text>
</comment>
<protein>
    <submittedName>
        <fullName evidence="2">SDR family oxidoreductase</fullName>
    </submittedName>
</protein>
<accession>A0A956NFG3</accession>
<dbReference type="Proteomes" id="UP000739538">
    <property type="component" value="Unassembled WGS sequence"/>
</dbReference>
<gene>
    <name evidence="2" type="ORF">KDA27_19510</name>
</gene>
<dbReference type="AlphaFoldDB" id="A0A956NFG3"/>
<dbReference type="PRINTS" id="PR00081">
    <property type="entry name" value="GDHRDH"/>
</dbReference>
<dbReference type="PANTHER" id="PTHR42879">
    <property type="entry name" value="3-OXOACYL-(ACYL-CARRIER-PROTEIN) REDUCTASE"/>
    <property type="match status" value="1"/>
</dbReference>